<comment type="caution">
    <text evidence="2">The sequence shown here is derived from an EMBL/GenBank/DDBJ whole genome shotgun (WGS) entry which is preliminary data.</text>
</comment>
<organism evidence="2 3">
    <name type="scientific">Colletotrichum sojae</name>
    <dbReference type="NCBI Taxonomy" id="2175907"/>
    <lineage>
        <taxon>Eukaryota</taxon>
        <taxon>Fungi</taxon>
        <taxon>Dikarya</taxon>
        <taxon>Ascomycota</taxon>
        <taxon>Pezizomycotina</taxon>
        <taxon>Sordariomycetes</taxon>
        <taxon>Hypocreomycetidae</taxon>
        <taxon>Glomerellales</taxon>
        <taxon>Glomerellaceae</taxon>
        <taxon>Colletotrichum</taxon>
        <taxon>Colletotrichum orchidearum species complex</taxon>
    </lineage>
</organism>
<dbReference type="Proteomes" id="UP000652219">
    <property type="component" value="Unassembled WGS sequence"/>
</dbReference>
<evidence type="ECO:0000256" key="1">
    <source>
        <dbReference type="SAM" id="MobiDB-lite"/>
    </source>
</evidence>
<reference evidence="2 3" key="1">
    <citation type="journal article" date="2020" name="Phytopathology">
        <title>Genome Sequence Resources of Colletotrichum truncatum, C. plurivorum, C. musicola, and C. sojae: Four Species Pathogenic to Soybean (Glycine max).</title>
        <authorList>
            <person name="Rogerio F."/>
            <person name="Boufleur T.R."/>
            <person name="Ciampi-Guillardi M."/>
            <person name="Sukno S.A."/>
            <person name="Thon M.R."/>
            <person name="Massola Junior N.S."/>
            <person name="Baroncelli R."/>
        </authorList>
    </citation>
    <scope>NUCLEOTIDE SEQUENCE [LARGE SCALE GENOMIC DNA]</scope>
    <source>
        <strain evidence="2 3">LFN0009</strain>
    </source>
</reference>
<keyword evidence="3" id="KW-1185">Reference proteome</keyword>
<feature type="compositionally biased region" description="Basic and acidic residues" evidence="1">
    <location>
        <begin position="1"/>
        <end position="10"/>
    </location>
</feature>
<protein>
    <submittedName>
        <fullName evidence="2">Uncharacterized protein</fullName>
    </submittedName>
</protein>
<accession>A0A8H6J6V5</accession>
<evidence type="ECO:0000313" key="2">
    <source>
        <dbReference type="EMBL" id="KAF6807111.1"/>
    </source>
</evidence>
<feature type="region of interest" description="Disordered" evidence="1">
    <location>
        <begin position="1"/>
        <end position="27"/>
    </location>
</feature>
<sequence>MTTSRRDVRASDAGYNADRPKTGSTLLSSDTITTRRTAYPVMPESTCVVGGRRSVVTNSGSRLRCAVGSQLPSTSAILGRDAKPAYTGMHQRELRGEQAPRGQPGGKRVQELRARTRVRRVDDRITWPSLASFVIAVEGLHLHVVLGTQASHCSGQLPAGGSLNNTDVCIREEWTHPENKHCHWQRAGVVGLWLSGDGTNKLSTRLVTLGLSHRAVHVVLPSPDSCDAAHRQRTSTVGQGGHQSNMGFFGSDCGDFLLLPAVSTDHCQICSVQVKFQAEKCVLQLSRRASLLAMHRRLAARWIWPGLFRDLWGTDYLRNGECRST</sequence>
<name>A0A8H6J6V5_9PEZI</name>
<dbReference type="EMBL" id="WIGN01000144">
    <property type="protein sequence ID" value="KAF6807111.1"/>
    <property type="molecule type" value="Genomic_DNA"/>
</dbReference>
<evidence type="ECO:0000313" key="3">
    <source>
        <dbReference type="Proteomes" id="UP000652219"/>
    </source>
</evidence>
<proteinExistence type="predicted"/>
<gene>
    <name evidence="2" type="ORF">CSOJ01_08378</name>
</gene>
<dbReference type="AlphaFoldDB" id="A0A8H6J6V5"/>